<dbReference type="SUPFAM" id="SSF100950">
    <property type="entry name" value="NagB/RpiA/CoA transferase-like"/>
    <property type="match status" value="1"/>
</dbReference>
<comment type="caution">
    <text evidence="1">The sequence shown here is derived from an EMBL/GenBank/DDBJ whole genome shotgun (WGS) entry which is preliminary data.</text>
</comment>
<sequence>MGKPQRISLKEAGNLIQDGDMLSFSGFTIWRRPMALIYELVRQGKKDLHLFEVNGGTHTEVLAGAGAVKMWESCWVGHELYGKLGEGIARGQVEGTILVEDYSHAQVVARLLAGAYGLPFFPTALSMGTDILNPKYDMLGKAGLRDGSNPKIPLKKYDTIQDPMYDMGELLLMPAANPNWALVYASQVGDEGTVRVLGQTYVDQEVIKAADKVIVLAEEIVPDSYLRQEPEKNIAPGYAIDYVIECPWSAHPTGSQFFYDVDADFIRQFYAASKSKDAYDKWAAEWIFGVDSHEEYLQKLGINRLENLRANSVLGYSTTMKRGSR</sequence>
<organism evidence="1">
    <name type="scientific">hydrocarbon metagenome</name>
    <dbReference type="NCBI Taxonomy" id="938273"/>
    <lineage>
        <taxon>unclassified sequences</taxon>
        <taxon>metagenomes</taxon>
        <taxon>ecological metagenomes</taxon>
    </lineage>
</organism>
<dbReference type="PANTHER" id="PTHR43293">
    <property type="entry name" value="ACETATE COA-TRANSFERASE YDIF"/>
    <property type="match status" value="1"/>
</dbReference>
<dbReference type="InterPro" id="IPR004165">
    <property type="entry name" value="CoA_trans_fam_I"/>
</dbReference>
<dbReference type="EMBL" id="LNQE01001844">
    <property type="protein sequence ID" value="KUG04624.1"/>
    <property type="molecule type" value="Genomic_DNA"/>
</dbReference>
<dbReference type="EC" id="2.8.3.12" evidence="1"/>
<gene>
    <name evidence="1" type="ORF">ASZ90_017985</name>
</gene>
<reference evidence="1" key="1">
    <citation type="journal article" date="2015" name="Proc. Natl. Acad. Sci. U.S.A.">
        <title>Networks of energetic and metabolic interactions define dynamics in microbial communities.</title>
        <authorList>
            <person name="Embree M."/>
            <person name="Liu J.K."/>
            <person name="Al-Bassam M.M."/>
            <person name="Zengler K."/>
        </authorList>
    </citation>
    <scope>NUCLEOTIDE SEQUENCE</scope>
</reference>
<dbReference type="GO" id="GO:0047569">
    <property type="term" value="F:3-oxoadipate CoA-transferase activity"/>
    <property type="evidence" value="ECO:0007669"/>
    <property type="project" value="UniProtKB-EC"/>
</dbReference>
<dbReference type="AlphaFoldDB" id="A0A0W8E7L4"/>
<dbReference type="Gene3D" id="3.30.30.40">
    <property type="match status" value="1"/>
</dbReference>
<proteinExistence type="predicted"/>
<dbReference type="GO" id="GO:0018730">
    <property type="term" value="F:glutaconate CoA-transferase activity"/>
    <property type="evidence" value="ECO:0007669"/>
    <property type="project" value="UniProtKB-EC"/>
</dbReference>
<dbReference type="EC" id="2.8.3.6" evidence="1"/>
<accession>A0A0W8E7L4</accession>
<protein>
    <submittedName>
        <fullName evidence="1">3-oxoadipate coa-transferase subunit a</fullName>
        <ecNumber evidence="1">2.8.3.12</ecNumber>
        <ecNumber evidence="1">2.8.3.6</ecNumber>
    </submittedName>
</protein>
<dbReference type="InterPro" id="IPR037171">
    <property type="entry name" value="NagB/RpiA_transferase-like"/>
</dbReference>
<keyword evidence="1" id="KW-0808">Transferase</keyword>
<dbReference type="Pfam" id="PF01144">
    <property type="entry name" value="CoA_trans"/>
    <property type="match status" value="1"/>
</dbReference>
<dbReference type="PANTHER" id="PTHR43293:SF3">
    <property type="entry name" value="CHOLESTEROL RING-CLEAVING HYDROLASE IPDB SUBUNIT"/>
    <property type="match status" value="1"/>
</dbReference>
<dbReference type="SMART" id="SM00882">
    <property type="entry name" value="CoA_trans"/>
    <property type="match status" value="1"/>
</dbReference>
<name>A0A0W8E7L4_9ZZZZ</name>
<dbReference type="Gene3D" id="3.40.1080.10">
    <property type="entry name" value="Glutaconate Coenzyme A-transferase"/>
    <property type="match status" value="1"/>
</dbReference>
<evidence type="ECO:0000313" key="1">
    <source>
        <dbReference type="EMBL" id="KUG04624.1"/>
    </source>
</evidence>